<evidence type="ECO:0000313" key="1">
    <source>
        <dbReference type="EMBL" id="KAK5644347.1"/>
    </source>
</evidence>
<evidence type="ECO:0000313" key="2">
    <source>
        <dbReference type="Proteomes" id="UP001329430"/>
    </source>
</evidence>
<evidence type="ECO:0008006" key="3">
    <source>
        <dbReference type="Google" id="ProtNLM"/>
    </source>
</evidence>
<gene>
    <name evidence="1" type="ORF">RI129_005647</name>
</gene>
<sequence length="175" mass="19572">MEKKRCNNFSNDEVEVLVGLVELSKGIVVCGTGRTAKMLRSKWDSLKKCIKKEYAEQKQTLYKTGGGPAVEIKLSSVGNRVLAVIGIGATGTVSRYDCDFVEEIPNTESEEVINTIIPLEIIEVPENSWNSWNPTQLRQPISKVLQLPKPSTSATSLYLCIIKTFQKCKRNVCYR</sequence>
<organism evidence="1 2">
    <name type="scientific">Pyrocoelia pectoralis</name>
    <dbReference type="NCBI Taxonomy" id="417401"/>
    <lineage>
        <taxon>Eukaryota</taxon>
        <taxon>Metazoa</taxon>
        <taxon>Ecdysozoa</taxon>
        <taxon>Arthropoda</taxon>
        <taxon>Hexapoda</taxon>
        <taxon>Insecta</taxon>
        <taxon>Pterygota</taxon>
        <taxon>Neoptera</taxon>
        <taxon>Endopterygota</taxon>
        <taxon>Coleoptera</taxon>
        <taxon>Polyphaga</taxon>
        <taxon>Elateriformia</taxon>
        <taxon>Elateroidea</taxon>
        <taxon>Lampyridae</taxon>
        <taxon>Lampyrinae</taxon>
        <taxon>Pyrocoelia</taxon>
    </lineage>
</organism>
<comment type="caution">
    <text evidence="1">The sequence shown here is derived from an EMBL/GenBank/DDBJ whole genome shotgun (WGS) entry which is preliminary data.</text>
</comment>
<dbReference type="AlphaFoldDB" id="A0AAN7ZJ48"/>
<dbReference type="EMBL" id="JAVRBK010000004">
    <property type="protein sequence ID" value="KAK5644347.1"/>
    <property type="molecule type" value="Genomic_DNA"/>
</dbReference>
<proteinExistence type="predicted"/>
<accession>A0AAN7ZJ48</accession>
<keyword evidence="2" id="KW-1185">Reference proteome</keyword>
<name>A0AAN7ZJ48_9COLE</name>
<dbReference type="Proteomes" id="UP001329430">
    <property type="component" value="Chromosome 4"/>
</dbReference>
<protein>
    <recommendedName>
        <fullName evidence="3">Regulatory protein zeste</fullName>
    </recommendedName>
</protein>
<reference evidence="1 2" key="1">
    <citation type="journal article" date="2024" name="Insects">
        <title>An Improved Chromosome-Level Genome Assembly of the Firefly Pyrocoelia pectoralis.</title>
        <authorList>
            <person name="Fu X."/>
            <person name="Meyer-Rochow V.B."/>
            <person name="Ballantyne L."/>
            <person name="Zhu X."/>
        </authorList>
    </citation>
    <scope>NUCLEOTIDE SEQUENCE [LARGE SCALE GENOMIC DNA]</scope>
    <source>
        <strain evidence="1">XCY_ONT2</strain>
    </source>
</reference>